<sequence>MSFSSEVKEELAKHISPARHCQIAELAALMNFSGQYGRSAEGDFMIGFQTENEAVVRKGFTLLKKTYNIDTDVKISEEQMRSVIDKIGDLSEPVSPLLIKNSCCQRAFLRGAFLCIGSMSDPQKSYHLEFVCTDEDKARQLQSVIQGFDIEAKIVLRKKYYVVYLKEGSGIVDLLNVCEAPIALMKLENLRIVKEMRNSVNRRVNCETANITKTVTAATRQIEDIIYIRDHYGLENLPEPLSQMAEVRLENPDAPLKELGEYLDPPVGKSGVNHRLRKLSELADRIRA</sequence>
<keyword evidence="9" id="KW-1185">Reference proteome</keyword>
<dbReference type="Gene3D" id="3.10.28.10">
    <property type="entry name" value="Homing endonucleases"/>
    <property type="match status" value="1"/>
</dbReference>
<dbReference type="EMBL" id="JAJEPV010000003">
    <property type="protein sequence ID" value="MCC2118307.1"/>
    <property type="molecule type" value="Genomic_DNA"/>
</dbReference>
<dbReference type="InterPro" id="IPR003802">
    <property type="entry name" value="Sporulation_regulator_WhiA"/>
</dbReference>
<dbReference type="PANTHER" id="PTHR37307">
    <property type="entry name" value="CELL DIVISION PROTEIN WHIA-RELATED"/>
    <property type="match status" value="1"/>
</dbReference>
<dbReference type="HAMAP" id="MF_01420">
    <property type="entry name" value="HTH_type_WhiA"/>
    <property type="match status" value="1"/>
</dbReference>
<dbReference type="SUPFAM" id="SSF55608">
    <property type="entry name" value="Homing endonucleases"/>
    <property type="match status" value="1"/>
</dbReference>
<dbReference type="InterPro" id="IPR039518">
    <property type="entry name" value="WhiA_LAGLIDADG_dom"/>
</dbReference>
<evidence type="ECO:0000259" key="5">
    <source>
        <dbReference type="Pfam" id="PF02650"/>
    </source>
</evidence>
<protein>
    <recommendedName>
        <fullName evidence="4">Probable cell division protein WhiA</fullName>
    </recommendedName>
</protein>
<keyword evidence="2 4" id="KW-0238">DNA-binding</keyword>
<dbReference type="GO" id="GO:0051301">
    <property type="term" value="P:cell division"/>
    <property type="evidence" value="ECO:0007669"/>
    <property type="project" value="UniProtKB-UniRule"/>
</dbReference>
<dbReference type="GO" id="GO:0003677">
    <property type="term" value="F:DNA binding"/>
    <property type="evidence" value="ECO:0007669"/>
    <property type="project" value="UniProtKB-UniRule"/>
</dbReference>
<dbReference type="Pfam" id="PF14527">
    <property type="entry name" value="LAGLIDADG_WhiA"/>
    <property type="match status" value="1"/>
</dbReference>
<gene>
    <name evidence="4 8" type="primary">whiA</name>
    <name evidence="8" type="ORF">LKD75_01650</name>
</gene>
<feature type="domain" description="Sporulation regulator WhiA C-terminal" evidence="5">
    <location>
        <begin position="200"/>
        <end position="283"/>
    </location>
</feature>
<evidence type="ECO:0000256" key="4">
    <source>
        <dbReference type="HAMAP-Rule" id="MF_01420"/>
    </source>
</evidence>
<evidence type="ECO:0000256" key="1">
    <source>
        <dbReference type="ARBA" id="ARBA00022618"/>
    </source>
</evidence>
<evidence type="ECO:0000259" key="6">
    <source>
        <dbReference type="Pfam" id="PF10298"/>
    </source>
</evidence>
<feature type="domain" description="Sporulation transcription regulator WhiA N-terminal" evidence="6">
    <location>
        <begin position="19"/>
        <end position="79"/>
    </location>
</feature>
<evidence type="ECO:0000256" key="2">
    <source>
        <dbReference type="ARBA" id="ARBA00023125"/>
    </source>
</evidence>
<dbReference type="AlphaFoldDB" id="A0AAE3D6A1"/>
<evidence type="ECO:0000259" key="7">
    <source>
        <dbReference type="Pfam" id="PF14527"/>
    </source>
</evidence>
<dbReference type="InterPro" id="IPR018478">
    <property type="entry name" value="Sporu_reg_WhiA_N_dom"/>
</dbReference>
<dbReference type="RefSeq" id="WP_227732097.1">
    <property type="nucleotide sequence ID" value="NZ_JAJEPV010000003.1"/>
</dbReference>
<dbReference type="InterPro" id="IPR027434">
    <property type="entry name" value="Homing_endonucl"/>
</dbReference>
<organism evidence="8 9">
    <name type="scientific">Waltera acetigignens</name>
    <dbReference type="NCBI Taxonomy" id="2981769"/>
    <lineage>
        <taxon>Bacteria</taxon>
        <taxon>Bacillati</taxon>
        <taxon>Bacillota</taxon>
        <taxon>Clostridia</taxon>
        <taxon>Lachnospirales</taxon>
        <taxon>Lachnospiraceae</taxon>
        <taxon>Waltera</taxon>
    </lineage>
</organism>
<comment type="similarity">
    <text evidence="4">Belongs to the WhiA family.</text>
</comment>
<dbReference type="NCBIfam" id="TIGR00647">
    <property type="entry name" value="DNA_bind_WhiA"/>
    <property type="match status" value="1"/>
</dbReference>
<reference evidence="8 9" key="1">
    <citation type="submission" date="2021-10" db="EMBL/GenBank/DDBJ databases">
        <title>Anaerobic single-cell dispensing facilitates the cultivation of human gut bacteria.</title>
        <authorList>
            <person name="Afrizal A."/>
        </authorList>
    </citation>
    <scope>NUCLEOTIDE SEQUENCE [LARGE SCALE GENOMIC DNA]</scope>
    <source>
        <strain evidence="8 9">CLA-AA-H273</strain>
    </source>
</reference>
<dbReference type="InterPro" id="IPR023054">
    <property type="entry name" value="Sporulation_regulator_WhiA_C"/>
</dbReference>
<comment type="function">
    <text evidence="4">Involved in cell division and chromosome segregation.</text>
</comment>
<evidence type="ECO:0000256" key="3">
    <source>
        <dbReference type="ARBA" id="ARBA00023306"/>
    </source>
</evidence>
<feature type="domain" description="WhiA LAGLIDADG-like" evidence="7">
    <location>
        <begin position="105"/>
        <end position="197"/>
    </location>
</feature>
<dbReference type="Pfam" id="PF02650">
    <property type="entry name" value="HTH_WhiA"/>
    <property type="match status" value="1"/>
</dbReference>
<dbReference type="Proteomes" id="UP001197795">
    <property type="component" value="Unassembled WGS sequence"/>
</dbReference>
<evidence type="ECO:0000313" key="9">
    <source>
        <dbReference type="Proteomes" id="UP001197795"/>
    </source>
</evidence>
<comment type="caution">
    <text evidence="8">The sequence shown here is derived from an EMBL/GenBank/DDBJ whole genome shotgun (WGS) entry which is preliminary data.</text>
</comment>
<dbReference type="PANTHER" id="PTHR37307:SF1">
    <property type="entry name" value="CELL DIVISION PROTEIN WHIA-RELATED"/>
    <property type="match status" value="1"/>
</dbReference>
<keyword evidence="3 4" id="KW-0131">Cell cycle</keyword>
<dbReference type="Pfam" id="PF10298">
    <property type="entry name" value="WhiA_N"/>
    <property type="match status" value="1"/>
</dbReference>
<evidence type="ECO:0000313" key="8">
    <source>
        <dbReference type="EMBL" id="MCC2118307.1"/>
    </source>
</evidence>
<accession>A0AAE3D6A1</accession>
<keyword evidence="1 4" id="KW-0132">Cell division</keyword>
<proteinExistence type="inferred from homology"/>
<name>A0AAE3D6A1_9FIRM</name>
<dbReference type="GO" id="GO:0043937">
    <property type="term" value="P:regulation of sporulation"/>
    <property type="evidence" value="ECO:0007669"/>
    <property type="project" value="InterPro"/>
</dbReference>